<comment type="similarity">
    <text evidence="10">Belongs to the peroxiredoxin family. BCP/PrxQ subfamily.</text>
</comment>
<evidence type="ECO:0000256" key="2">
    <source>
        <dbReference type="ARBA" id="ARBA00011245"/>
    </source>
</evidence>
<protein>
    <recommendedName>
        <fullName evidence="3">thioredoxin-dependent peroxiredoxin</fullName>
        <ecNumber evidence="3">1.11.1.24</ecNumber>
    </recommendedName>
    <alternativeName>
        <fullName evidence="9">Thioredoxin peroxidase</fullName>
    </alternativeName>
    <alternativeName>
        <fullName evidence="11">Thioredoxin-dependent peroxiredoxin Bcp</fullName>
    </alternativeName>
</protein>
<evidence type="ECO:0000256" key="13">
    <source>
        <dbReference type="PIRSR" id="PIRSR000239-1"/>
    </source>
</evidence>
<dbReference type="EC" id="1.11.1.24" evidence="3"/>
<evidence type="ECO:0000313" key="15">
    <source>
        <dbReference type="EMBL" id="ALJ01062.1"/>
    </source>
</evidence>
<comment type="function">
    <text evidence="1">Thiol-specific peroxidase that catalyzes the reduction of hydrogen peroxide and organic hydroperoxides to water and alcohols, respectively. Plays a role in cell protection against oxidative stress by detoxifying peroxides and as sensor of hydrogen peroxide-mediated signaling events.</text>
</comment>
<proteinExistence type="inferred from homology"/>
<dbReference type="PIRSF" id="PIRSF000239">
    <property type="entry name" value="AHPC"/>
    <property type="match status" value="1"/>
</dbReference>
<evidence type="ECO:0000256" key="8">
    <source>
        <dbReference type="ARBA" id="ARBA00023284"/>
    </source>
</evidence>
<dbReference type="PANTHER" id="PTHR42801">
    <property type="entry name" value="THIOREDOXIN-DEPENDENT PEROXIDE REDUCTASE"/>
    <property type="match status" value="1"/>
</dbReference>
<sequence length="148" mass="16940">MLQIGDDAPDFEVKDQNGQPVKMSDFKGKKVVLYFYPKDDTPGCTAQACNLRDNHDALLAKGYVVLGVSVDDEKSHQKFIQKFDLPFPLLADTEHEIVEKYGVWQEKSMYGRKYMGTMRYTFVIDEDGKIEDIITKVDTKNHTAQLLK</sequence>
<dbReference type="STRING" id="512763.DC20_21275"/>
<dbReference type="InterPro" id="IPR013766">
    <property type="entry name" value="Thioredoxin_domain"/>
</dbReference>
<dbReference type="GO" id="GO:0045454">
    <property type="term" value="P:cell redox homeostasis"/>
    <property type="evidence" value="ECO:0007669"/>
    <property type="project" value="TreeGrafter"/>
</dbReference>
<reference evidence="15 16" key="1">
    <citation type="submission" date="2015-08" db="EMBL/GenBank/DDBJ databases">
        <title>Complete genome sequence of Rufibacter tibetensis strain 1351t, a radiation-resistant bacterium from tibet plateau.</title>
        <authorList>
            <person name="Dai J."/>
        </authorList>
    </citation>
    <scope>NUCLEOTIDE SEQUENCE [LARGE SCALE GENOMIC DNA]</scope>
    <source>
        <strain evidence="15 16">1351</strain>
    </source>
</reference>
<keyword evidence="6" id="KW-0560">Oxidoreductase</keyword>
<gene>
    <name evidence="15" type="ORF">DC20_21275</name>
</gene>
<dbReference type="GO" id="GO:0008379">
    <property type="term" value="F:thioredoxin peroxidase activity"/>
    <property type="evidence" value="ECO:0007669"/>
    <property type="project" value="TreeGrafter"/>
</dbReference>
<evidence type="ECO:0000256" key="9">
    <source>
        <dbReference type="ARBA" id="ARBA00032824"/>
    </source>
</evidence>
<keyword evidence="4 15" id="KW-0575">Peroxidase</keyword>
<dbReference type="InterPro" id="IPR050924">
    <property type="entry name" value="Peroxiredoxin_BCP/PrxQ"/>
</dbReference>
<dbReference type="FunFam" id="3.40.30.10:FF:000007">
    <property type="entry name" value="Thioredoxin-dependent thiol peroxidase"/>
    <property type="match status" value="1"/>
</dbReference>
<evidence type="ECO:0000256" key="11">
    <source>
        <dbReference type="ARBA" id="ARBA00042639"/>
    </source>
</evidence>
<evidence type="ECO:0000256" key="6">
    <source>
        <dbReference type="ARBA" id="ARBA00023002"/>
    </source>
</evidence>
<keyword evidence="16" id="KW-1185">Reference proteome</keyword>
<keyword evidence="8" id="KW-0676">Redox-active center</keyword>
<comment type="subunit">
    <text evidence="2">Monomer.</text>
</comment>
<dbReference type="PANTHER" id="PTHR42801:SF4">
    <property type="entry name" value="AHPC_TSA FAMILY PROTEIN"/>
    <property type="match status" value="1"/>
</dbReference>
<evidence type="ECO:0000256" key="5">
    <source>
        <dbReference type="ARBA" id="ARBA00022862"/>
    </source>
</evidence>
<evidence type="ECO:0000256" key="7">
    <source>
        <dbReference type="ARBA" id="ARBA00023157"/>
    </source>
</evidence>
<evidence type="ECO:0000256" key="3">
    <source>
        <dbReference type="ARBA" id="ARBA00013017"/>
    </source>
</evidence>
<accession>A0A0P0C7K7</accession>
<dbReference type="CDD" id="cd03017">
    <property type="entry name" value="PRX_BCP"/>
    <property type="match status" value="1"/>
</dbReference>
<dbReference type="InterPro" id="IPR036249">
    <property type="entry name" value="Thioredoxin-like_sf"/>
</dbReference>
<dbReference type="InterPro" id="IPR024706">
    <property type="entry name" value="Peroxiredoxin_AhpC-typ"/>
</dbReference>
<dbReference type="PATRIC" id="fig|512763.3.peg.4673"/>
<dbReference type="PROSITE" id="PS51352">
    <property type="entry name" value="THIOREDOXIN_2"/>
    <property type="match status" value="1"/>
</dbReference>
<dbReference type="EMBL" id="CP012643">
    <property type="protein sequence ID" value="ALJ01062.1"/>
    <property type="molecule type" value="Genomic_DNA"/>
</dbReference>
<dbReference type="KEGG" id="rti:DC20_21275"/>
<feature type="active site" description="Cysteine sulfenic acid (-SOH) intermediate; for peroxidase activity" evidence="13">
    <location>
        <position position="44"/>
    </location>
</feature>
<dbReference type="Gene3D" id="3.40.30.10">
    <property type="entry name" value="Glutaredoxin"/>
    <property type="match status" value="1"/>
</dbReference>
<dbReference type="RefSeq" id="WP_062545699.1">
    <property type="nucleotide sequence ID" value="NZ_CP012643.1"/>
</dbReference>
<dbReference type="AlphaFoldDB" id="A0A0P0C7K7"/>
<evidence type="ECO:0000256" key="4">
    <source>
        <dbReference type="ARBA" id="ARBA00022559"/>
    </source>
</evidence>
<evidence type="ECO:0000313" key="16">
    <source>
        <dbReference type="Proteomes" id="UP000061382"/>
    </source>
</evidence>
<dbReference type="InterPro" id="IPR000866">
    <property type="entry name" value="AhpC/TSA"/>
</dbReference>
<evidence type="ECO:0000259" key="14">
    <source>
        <dbReference type="PROSITE" id="PS51352"/>
    </source>
</evidence>
<dbReference type="GO" id="GO:0005737">
    <property type="term" value="C:cytoplasm"/>
    <property type="evidence" value="ECO:0007669"/>
    <property type="project" value="TreeGrafter"/>
</dbReference>
<dbReference type="OrthoDB" id="9812811at2"/>
<dbReference type="Proteomes" id="UP000061382">
    <property type="component" value="Chromosome"/>
</dbReference>
<keyword evidence="7" id="KW-1015">Disulfide bond</keyword>
<name>A0A0P0C7K7_9BACT</name>
<evidence type="ECO:0000256" key="1">
    <source>
        <dbReference type="ARBA" id="ARBA00003330"/>
    </source>
</evidence>
<dbReference type="SUPFAM" id="SSF52833">
    <property type="entry name" value="Thioredoxin-like"/>
    <property type="match status" value="1"/>
</dbReference>
<dbReference type="NCBIfam" id="NF006960">
    <property type="entry name" value="PRK09437.1"/>
    <property type="match status" value="1"/>
</dbReference>
<feature type="domain" description="Thioredoxin" evidence="14">
    <location>
        <begin position="2"/>
        <end position="148"/>
    </location>
</feature>
<dbReference type="Pfam" id="PF00578">
    <property type="entry name" value="AhpC-TSA"/>
    <property type="match status" value="1"/>
</dbReference>
<dbReference type="GO" id="GO:0034599">
    <property type="term" value="P:cellular response to oxidative stress"/>
    <property type="evidence" value="ECO:0007669"/>
    <property type="project" value="TreeGrafter"/>
</dbReference>
<evidence type="ECO:0000256" key="12">
    <source>
        <dbReference type="ARBA" id="ARBA00049091"/>
    </source>
</evidence>
<comment type="catalytic activity">
    <reaction evidence="12">
        <text>a hydroperoxide + [thioredoxin]-dithiol = an alcohol + [thioredoxin]-disulfide + H2O</text>
        <dbReference type="Rhea" id="RHEA:62620"/>
        <dbReference type="Rhea" id="RHEA-COMP:10698"/>
        <dbReference type="Rhea" id="RHEA-COMP:10700"/>
        <dbReference type="ChEBI" id="CHEBI:15377"/>
        <dbReference type="ChEBI" id="CHEBI:29950"/>
        <dbReference type="ChEBI" id="CHEBI:30879"/>
        <dbReference type="ChEBI" id="CHEBI:35924"/>
        <dbReference type="ChEBI" id="CHEBI:50058"/>
        <dbReference type="EC" id="1.11.1.24"/>
    </reaction>
</comment>
<keyword evidence="5" id="KW-0049">Antioxidant</keyword>
<organism evidence="15 16">
    <name type="scientific">Rufibacter tibetensis</name>
    <dbReference type="NCBI Taxonomy" id="512763"/>
    <lineage>
        <taxon>Bacteria</taxon>
        <taxon>Pseudomonadati</taxon>
        <taxon>Bacteroidota</taxon>
        <taxon>Cytophagia</taxon>
        <taxon>Cytophagales</taxon>
        <taxon>Hymenobacteraceae</taxon>
        <taxon>Rufibacter</taxon>
    </lineage>
</organism>
<evidence type="ECO:0000256" key="10">
    <source>
        <dbReference type="ARBA" id="ARBA00038489"/>
    </source>
</evidence>